<feature type="compositionally biased region" description="Basic and acidic residues" evidence="7">
    <location>
        <begin position="286"/>
        <end position="305"/>
    </location>
</feature>
<dbReference type="SUPFAM" id="SSF46458">
    <property type="entry name" value="Globin-like"/>
    <property type="match status" value="2"/>
</dbReference>
<evidence type="ECO:0000313" key="10">
    <source>
        <dbReference type="EMBL" id="CAK0886461.1"/>
    </source>
</evidence>
<comment type="caution">
    <text evidence="10">The sequence shown here is derived from an EMBL/GenBank/DDBJ whole genome shotgun (WGS) entry which is preliminary data.</text>
</comment>
<dbReference type="PANTHER" id="PTHR10582:SF2">
    <property type="entry name" value="INACTIVE"/>
    <property type="match status" value="1"/>
</dbReference>
<dbReference type="EMBL" id="CAUYUJ010018807">
    <property type="protein sequence ID" value="CAK0886461.1"/>
    <property type="molecule type" value="Genomic_DNA"/>
</dbReference>
<dbReference type="PANTHER" id="PTHR10582">
    <property type="entry name" value="TRANSIENT RECEPTOR POTENTIAL ION CHANNEL PROTEIN"/>
    <property type="match status" value="1"/>
</dbReference>
<dbReference type="Gene3D" id="1.10.490.10">
    <property type="entry name" value="Globins"/>
    <property type="match status" value="2"/>
</dbReference>
<keyword evidence="5 8" id="KW-1133">Transmembrane helix</keyword>
<evidence type="ECO:0000256" key="7">
    <source>
        <dbReference type="SAM" id="MobiDB-lite"/>
    </source>
</evidence>
<feature type="region of interest" description="Disordered" evidence="7">
    <location>
        <begin position="134"/>
        <end position="188"/>
    </location>
</feature>
<feature type="compositionally biased region" description="Low complexity" evidence="7">
    <location>
        <begin position="1201"/>
        <end position="1216"/>
    </location>
</feature>
<evidence type="ECO:0000256" key="4">
    <source>
        <dbReference type="ARBA" id="ARBA00022837"/>
    </source>
</evidence>
<comment type="subcellular location">
    <subcellularLocation>
        <location evidence="1">Membrane</location>
        <topology evidence="1">Multi-pass membrane protein</topology>
    </subcellularLocation>
</comment>
<accession>A0ABN9WN33</accession>
<evidence type="ECO:0000259" key="9">
    <source>
        <dbReference type="PROSITE" id="PS50222"/>
    </source>
</evidence>
<dbReference type="Pfam" id="PF00520">
    <property type="entry name" value="Ion_trans"/>
    <property type="match status" value="1"/>
</dbReference>
<reference evidence="10" key="1">
    <citation type="submission" date="2023-10" db="EMBL/GenBank/DDBJ databases">
        <authorList>
            <person name="Chen Y."/>
            <person name="Shah S."/>
            <person name="Dougan E. K."/>
            <person name="Thang M."/>
            <person name="Chan C."/>
        </authorList>
    </citation>
    <scope>NUCLEOTIDE SEQUENCE [LARGE SCALE GENOMIC DNA]</scope>
</reference>
<feature type="non-terminal residue" evidence="10">
    <location>
        <position position="1"/>
    </location>
</feature>
<sequence length="1224" mass="136672">RPCGAAAVRATRPRGRRRWARARPGERRWLASAPGRPARAPRSAATRTASAARQGATLSRSCGSPPRLRPPRRRGLAGVLRQLPDQGGRRGQAVCRHPVGPPRAAEALRDAEGGPLHAPLARHRERRILLPQRGRAPADCGGPGLHAPAPGGGHRAPGRSLQEQRRGSRGWRARRRVPPAGTGRPDSSARLCWRCEHLCEDSDFLCQAPGAPGQELGARAGPGGHENRKLQKGDTEEFPSSGSSFENYEEQRELGHRASRGNLGDAEAGCLDRLRRLLPSGRRHAADLKADGPRSDHHESGHVDQADQVGNLGGSADQKSGAGNHSEAGEKVGGQRAPQVHTTSFEEMFEVNATVMGCGKDAKIWMHDILKSFDDIVSNITNLHRFKEEIKVVALRMSKHPEAGAANLSQFRACMLAALRSLLPRVWTTSHEEAWCWLWDRVATSLRKNVASIPAHAQCLSRRREIGGQDETERYGFRRDIYTRFFEIAPEGQDFFKQSNTRLHFIADRILVMTIEIFHQPKTLLSEISALGLRHVGFGIPTHLFPPFVNACVHVMRSRTKDGSVNEAFRWSLSLISQILVRTINEGSTVVMQAINRNSVSQLKRAIAKEPRGRRFQSLLDVHVGEQHISPLEWAIESGSLRVAEAILRDLLTIRADRAKYYYGVDELFGRHPDIVKKISEEAMTLLMTLLDGLVWRSHRTSERPEGTMRRCNYFLKHVLVAKDGGFSDSLQWISAAGDPAFVSHPVISKILDMLWGGVVYRSFIISRMWNMVGLIVFLMSQEVLERHFEQSAQVRYMVLAGRIYTYIIGMGRLITYHLGRIWTWCRDTMRRIIQEIDTDGNGSIDREEMVEALRRFKDTVGAEIRKALRVLRDDDGAGGQDEARKAIANKEKNTYNIISFALMLVLALMLPHEPLIWCLDSPDWPTTQCPDADKIRHQYSVLAMMAMAVHWFILIDLAVFNTQISAFLLVIGQVTGEVKQFLMAICFLLLMFGSAISIMCRNCPTEGGNYDDMPNAIVTLFAITVSLYQGDFRQIDESPVLLLSVFTFLTVSVILLLNLLIAQINRSYEYIYKDMLGFARLNRASLIVDAMKAEQKKPKWHKYVASLKLDERVEFDEGDLGLAGCIQILEEAKLHRQLTESIHRYGGTSSPLEPWPEDKSELQLESNEERLDRLDAMIQKALAKFHRSGAQPGDPPPGEPAAGSDSESSARASLSPRGRAGEP</sequence>
<evidence type="ECO:0000313" key="11">
    <source>
        <dbReference type="Proteomes" id="UP001189429"/>
    </source>
</evidence>
<keyword evidence="6 8" id="KW-0472">Membrane</keyword>
<evidence type="ECO:0000256" key="8">
    <source>
        <dbReference type="SAM" id="Phobius"/>
    </source>
</evidence>
<dbReference type="InterPro" id="IPR018247">
    <property type="entry name" value="EF_Hand_1_Ca_BS"/>
</dbReference>
<feature type="transmembrane region" description="Helical" evidence="8">
    <location>
        <begin position="940"/>
        <end position="961"/>
    </location>
</feature>
<feature type="compositionally biased region" description="Basic and acidic residues" evidence="7">
    <location>
        <begin position="225"/>
        <end position="235"/>
    </location>
</feature>
<feature type="compositionally biased region" description="Low complexity" evidence="7">
    <location>
        <begin position="1"/>
        <end position="10"/>
    </location>
</feature>
<name>A0ABN9WN33_9DINO</name>
<feature type="transmembrane region" description="Helical" evidence="8">
    <location>
        <begin position="1041"/>
        <end position="1062"/>
    </location>
</feature>
<dbReference type="CDD" id="cd01040">
    <property type="entry name" value="Mb-like"/>
    <property type="match status" value="1"/>
</dbReference>
<dbReference type="Pfam" id="PF00042">
    <property type="entry name" value="Globin"/>
    <property type="match status" value="1"/>
</dbReference>
<dbReference type="Pfam" id="PF00036">
    <property type="entry name" value="EF-hand_1"/>
    <property type="match status" value="1"/>
</dbReference>
<dbReference type="PROSITE" id="PS00018">
    <property type="entry name" value="EF_HAND_1"/>
    <property type="match status" value="1"/>
</dbReference>
<dbReference type="InterPro" id="IPR000971">
    <property type="entry name" value="Globin"/>
</dbReference>
<dbReference type="Proteomes" id="UP001189429">
    <property type="component" value="Unassembled WGS sequence"/>
</dbReference>
<feature type="domain" description="EF-hand" evidence="9">
    <location>
        <begin position="825"/>
        <end position="860"/>
    </location>
</feature>
<dbReference type="InterPro" id="IPR009050">
    <property type="entry name" value="Globin-like_sf"/>
</dbReference>
<keyword evidence="11" id="KW-1185">Reference proteome</keyword>
<evidence type="ECO:0000256" key="2">
    <source>
        <dbReference type="ARBA" id="ARBA00022692"/>
    </source>
</evidence>
<feature type="region of interest" description="Disordered" evidence="7">
    <location>
        <begin position="286"/>
        <end position="338"/>
    </location>
</feature>
<feature type="compositionally biased region" description="Basic residues" evidence="7">
    <location>
        <begin position="167"/>
        <end position="177"/>
    </location>
</feature>
<keyword evidence="3" id="KW-0677">Repeat</keyword>
<protein>
    <recommendedName>
        <fullName evidence="9">EF-hand domain-containing protein</fullName>
    </recommendedName>
</protein>
<evidence type="ECO:0000256" key="6">
    <source>
        <dbReference type="ARBA" id="ARBA00023136"/>
    </source>
</evidence>
<dbReference type="Gene3D" id="1.10.238.10">
    <property type="entry name" value="EF-hand"/>
    <property type="match status" value="1"/>
</dbReference>
<feature type="region of interest" description="Disordered" evidence="7">
    <location>
        <begin position="1184"/>
        <end position="1224"/>
    </location>
</feature>
<dbReference type="InterPro" id="IPR005821">
    <property type="entry name" value="Ion_trans_dom"/>
</dbReference>
<keyword evidence="2 8" id="KW-0812">Transmembrane</keyword>
<dbReference type="InterPro" id="IPR011992">
    <property type="entry name" value="EF-hand-dom_pair"/>
</dbReference>
<feature type="region of interest" description="Disordered" evidence="7">
    <location>
        <begin position="1"/>
        <end position="105"/>
    </location>
</feature>
<keyword evidence="4" id="KW-0106">Calcium</keyword>
<dbReference type="InterPro" id="IPR012292">
    <property type="entry name" value="Globin/Proto"/>
</dbReference>
<feature type="region of interest" description="Disordered" evidence="7">
    <location>
        <begin position="215"/>
        <end position="263"/>
    </location>
</feature>
<dbReference type="InterPro" id="IPR044399">
    <property type="entry name" value="Mb-like_M"/>
</dbReference>
<dbReference type="SMART" id="SM00054">
    <property type="entry name" value="EFh"/>
    <property type="match status" value="1"/>
</dbReference>
<evidence type="ECO:0000256" key="3">
    <source>
        <dbReference type="ARBA" id="ARBA00022737"/>
    </source>
</evidence>
<evidence type="ECO:0000256" key="1">
    <source>
        <dbReference type="ARBA" id="ARBA00004141"/>
    </source>
</evidence>
<dbReference type="InterPro" id="IPR002048">
    <property type="entry name" value="EF_hand_dom"/>
</dbReference>
<organism evidence="10 11">
    <name type="scientific">Prorocentrum cordatum</name>
    <dbReference type="NCBI Taxonomy" id="2364126"/>
    <lineage>
        <taxon>Eukaryota</taxon>
        <taxon>Sar</taxon>
        <taxon>Alveolata</taxon>
        <taxon>Dinophyceae</taxon>
        <taxon>Prorocentrales</taxon>
        <taxon>Prorocentraceae</taxon>
        <taxon>Prorocentrum</taxon>
    </lineage>
</organism>
<dbReference type="PROSITE" id="PS50222">
    <property type="entry name" value="EF_HAND_2"/>
    <property type="match status" value="1"/>
</dbReference>
<gene>
    <name evidence="10" type="ORF">PCOR1329_LOCUS67801</name>
</gene>
<proteinExistence type="predicted"/>
<dbReference type="InterPro" id="IPR024862">
    <property type="entry name" value="TRPV"/>
</dbReference>
<feature type="compositionally biased region" description="Basic residues" evidence="7">
    <location>
        <begin position="11"/>
        <end position="21"/>
    </location>
</feature>
<feature type="compositionally biased region" description="Low complexity" evidence="7">
    <location>
        <begin position="31"/>
        <end position="66"/>
    </location>
</feature>
<feature type="transmembrane region" description="Helical" evidence="8">
    <location>
        <begin position="981"/>
        <end position="1001"/>
    </location>
</feature>
<evidence type="ECO:0000256" key="5">
    <source>
        <dbReference type="ARBA" id="ARBA00022989"/>
    </source>
</evidence>
<dbReference type="SUPFAM" id="SSF47473">
    <property type="entry name" value="EF-hand"/>
    <property type="match status" value="1"/>
</dbReference>
<feature type="transmembrane region" description="Helical" evidence="8">
    <location>
        <begin position="898"/>
        <end position="920"/>
    </location>
</feature>